<evidence type="ECO:0000313" key="2">
    <source>
        <dbReference type="Proteomes" id="UP000029644"/>
    </source>
</evidence>
<protein>
    <submittedName>
        <fullName evidence="1">Uncharacterized protein</fullName>
    </submittedName>
</protein>
<comment type="caution">
    <text evidence="1">The sequence shown here is derived from an EMBL/GenBank/DDBJ whole genome shotgun (WGS) entry which is preliminary data.</text>
</comment>
<dbReference type="EMBL" id="BBNQ01000028">
    <property type="protein sequence ID" value="GAL64978.1"/>
    <property type="molecule type" value="Genomic_DNA"/>
</dbReference>
<organism evidence="1 2">
    <name type="scientific">Algibacter lectus</name>
    <dbReference type="NCBI Taxonomy" id="221126"/>
    <lineage>
        <taxon>Bacteria</taxon>
        <taxon>Pseudomonadati</taxon>
        <taxon>Bacteroidota</taxon>
        <taxon>Flavobacteriia</taxon>
        <taxon>Flavobacteriales</taxon>
        <taxon>Flavobacteriaceae</taxon>
        <taxon>Algibacter</taxon>
    </lineage>
</organism>
<proteinExistence type="predicted"/>
<dbReference type="Proteomes" id="UP000029644">
    <property type="component" value="Unassembled WGS sequence"/>
</dbReference>
<gene>
    <name evidence="1" type="ORF">JCM19300_2207</name>
</gene>
<reference evidence="1 2" key="1">
    <citation type="journal article" date="2014" name="Genome Announc.">
        <title>Draft Genome Sequences of Marine Flavobacterium Algibacter lectus Strains SS8 and NR4.</title>
        <authorList>
            <person name="Takatani N."/>
            <person name="Nakanishi M."/>
            <person name="Meirelles P."/>
            <person name="Mino S."/>
            <person name="Suda W."/>
            <person name="Oshima K."/>
            <person name="Hattori M."/>
            <person name="Ohkuma M."/>
            <person name="Hosokawa M."/>
            <person name="Miyashita K."/>
            <person name="Thompson F.L."/>
            <person name="Niwa A."/>
            <person name="Sawabe T."/>
            <person name="Sawabe T."/>
        </authorList>
    </citation>
    <scope>NUCLEOTIDE SEQUENCE [LARGE SCALE GENOMIC DNA]</scope>
    <source>
        <strain evidence="1 2">JCM 19300</strain>
    </source>
</reference>
<evidence type="ECO:0000313" key="1">
    <source>
        <dbReference type="EMBL" id="GAL64978.1"/>
    </source>
</evidence>
<name>A0A090VLU5_9FLAO</name>
<sequence length="116" mass="13269">MKKAASLWNIPANEIADSFDPIISLLLSACASELEKLSGDISDSHIRVTERLIQLMTPLSTFDVKPAHTIAYCESLEPKTIITPEHQLYYKKKRLHRDWLKGIKISFLHPHKIQSF</sequence>
<accession>A0A090VLU5</accession>
<dbReference type="AlphaFoldDB" id="A0A090VLU5"/>